<feature type="region of interest" description="Disordered" evidence="1">
    <location>
        <begin position="1"/>
        <end position="154"/>
    </location>
</feature>
<name>A0A2H2ZN76_TRIPA</name>
<accession>A0A2H2ZN76</accession>
<comment type="caution">
    <text evidence="2">The sequence shown here is derived from an EMBL/GenBank/DDBJ whole genome shotgun (WGS) entry which is preliminary data.</text>
</comment>
<protein>
    <submittedName>
        <fullName evidence="2">Uncharacterized protein</fullName>
    </submittedName>
</protein>
<evidence type="ECO:0000313" key="2">
    <source>
        <dbReference type="EMBL" id="OTA03566.1"/>
    </source>
</evidence>
<sequence length="154" mass="16227">MPTGDANGTMNPFAAPFIPLASSKPRFARQRAQRSRPGSQAERSEVEDLPASQDQVTSSSASNPSGQPVVESMKSSDHVLESSQSKGEGESAADGTSIESSGPSIRPEQHLKTPEAKVPQTHHMSGGNIPSDTNNEGTQVNVRPHKPCKLGISN</sequence>
<keyword evidence="3" id="KW-1185">Reference proteome</keyword>
<dbReference type="Proteomes" id="UP000219286">
    <property type="component" value="Unassembled WGS sequence"/>
</dbReference>
<feature type="compositionally biased region" description="Polar residues" evidence="1">
    <location>
        <begin position="1"/>
        <end position="10"/>
    </location>
</feature>
<feature type="compositionally biased region" description="Polar residues" evidence="1">
    <location>
        <begin position="52"/>
        <end position="66"/>
    </location>
</feature>
<proteinExistence type="predicted"/>
<gene>
    <name evidence="2" type="ORF">A9Z42_0040400</name>
</gene>
<dbReference type="EMBL" id="LFMI01000417">
    <property type="protein sequence ID" value="OTA03566.1"/>
    <property type="molecule type" value="Genomic_DNA"/>
</dbReference>
<reference evidence="2 3" key="1">
    <citation type="journal article" date="2015" name="Genome Announc.">
        <title>Genome sequence and annotation of Trichoderma parareesei, the ancestor of the cellulase producer Trichoderma reesei.</title>
        <authorList>
            <person name="Yang D."/>
            <person name="Pomraning K."/>
            <person name="Kopchinskiy A."/>
            <person name="Karimi Aghcheh R."/>
            <person name="Atanasova L."/>
            <person name="Chenthamara K."/>
            <person name="Baker S.E."/>
            <person name="Zhang R."/>
            <person name="Shen Q."/>
            <person name="Freitag M."/>
            <person name="Kubicek C.P."/>
            <person name="Druzhinina I.S."/>
        </authorList>
    </citation>
    <scope>NUCLEOTIDE SEQUENCE [LARGE SCALE GENOMIC DNA]</scope>
    <source>
        <strain evidence="2 3">CBS 125925</strain>
    </source>
</reference>
<evidence type="ECO:0000256" key="1">
    <source>
        <dbReference type="SAM" id="MobiDB-lite"/>
    </source>
</evidence>
<organism evidence="2 3">
    <name type="scientific">Trichoderma parareesei</name>
    <name type="common">Filamentous fungus</name>
    <dbReference type="NCBI Taxonomy" id="858221"/>
    <lineage>
        <taxon>Eukaryota</taxon>
        <taxon>Fungi</taxon>
        <taxon>Dikarya</taxon>
        <taxon>Ascomycota</taxon>
        <taxon>Pezizomycotina</taxon>
        <taxon>Sordariomycetes</taxon>
        <taxon>Hypocreomycetidae</taxon>
        <taxon>Hypocreales</taxon>
        <taxon>Hypocreaceae</taxon>
        <taxon>Trichoderma</taxon>
    </lineage>
</organism>
<dbReference type="AlphaFoldDB" id="A0A2H2ZN76"/>
<evidence type="ECO:0000313" key="3">
    <source>
        <dbReference type="Proteomes" id="UP000219286"/>
    </source>
</evidence>
<feature type="compositionally biased region" description="Polar residues" evidence="1">
    <location>
        <begin position="128"/>
        <end position="141"/>
    </location>
</feature>